<name>A0ABR9L116_9PSEU</name>
<feature type="domain" description="HTH luxR-type" evidence="4">
    <location>
        <begin position="157"/>
        <end position="222"/>
    </location>
</feature>
<dbReference type="RefSeq" id="WP_192741978.1">
    <property type="nucleotide sequence ID" value="NZ_JADBEJ010000001.1"/>
</dbReference>
<evidence type="ECO:0000313" key="5">
    <source>
        <dbReference type="EMBL" id="MBE1574324.1"/>
    </source>
</evidence>
<dbReference type="CDD" id="cd06170">
    <property type="entry name" value="LuxR_C_like"/>
    <property type="match status" value="1"/>
</dbReference>
<dbReference type="PANTHER" id="PTHR44688:SF16">
    <property type="entry name" value="DNA-BINDING TRANSCRIPTIONAL ACTIVATOR DEVR_DOSR"/>
    <property type="match status" value="1"/>
</dbReference>
<proteinExistence type="predicted"/>
<dbReference type="InterPro" id="IPR000792">
    <property type="entry name" value="Tscrpt_reg_LuxR_C"/>
</dbReference>
<dbReference type="Gene3D" id="3.40.50.2300">
    <property type="match status" value="1"/>
</dbReference>
<keyword evidence="6" id="KW-1185">Reference proteome</keyword>
<gene>
    <name evidence="5" type="ORF">H4W30_001353</name>
</gene>
<dbReference type="Pfam" id="PF00196">
    <property type="entry name" value="GerE"/>
    <property type="match status" value="1"/>
</dbReference>
<keyword evidence="2 5" id="KW-0238">DNA-binding</keyword>
<reference evidence="5 6" key="1">
    <citation type="submission" date="2020-10" db="EMBL/GenBank/DDBJ databases">
        <title>Sequencing the genomes of 1000 actinobacteria strains.</title>
        <authorList>
            <person name="Klenk H.-P."/>
        </authorList>
    </citation>
    <scope>NUCLEOTIDE SEQUENCE [LARGE SCALE GENOMIC DNA]</scope>
    <source>
        <strain evidence="5 6">DSM 46661</strain>
    </source>
</reference>
<dbReference type="GO" id="GO:0003677">
    <property type="term" value="F:DNA binding"/>
    <property type="evidence" value="ECO:0007669"/>
    <property type="project" value="UniProtKB-KW"/>
</dbReference>
<protein>
    <submittedName>
        <fullName evidence="5">DNA-binding NarL/FixJ family response regulator</fullName>
    </submittedName>
</protein>
<keyword evidence="1" id="KW-0805">Transcription regulation</keyword>
<accession>A0ABR9L116</accession>
<dbReference type="SUPFAM" id="SSF46894">
    <property type="entry name" value="C-terminal effector domain of the bipartite response regulators"/>
    <property type="match status" value="1"/>
</dbReference>
<evidence type="ECO:0000256" key="1">
    <source>
        <dbReference type="ARBA" id="ARBA00023015"/>
    </source>
</evidence>
<dbReference type="EMBL" id="JADBEJ010000001">
    <property type="protein sequence ID" value="MBE1574324.1"/>
    <property type="molecule type" value="Genomic_DNA"/>
</dbReference>
<evidence type="ECO:0000259" key="4">
    <source>
        <dbReference type="PROSITE" id="PS50043"/>
    </source>
</evidence>
<dbReference type="PANTHER" id="PTHR44688">
    <property type="entry name" value="DNA-BINDING TRANSCRIPTIONAL ACTIVATOR DEVR_DOSR"/>
    <property type="match status" value="1"/>
</dbReference>
<keyword evidence="3" id="KW-0804">Transcription</keyword>
<dbReference type="PROSITE" id="PS50043">
    <property type="entry name" value="HTH_LUXR_2"/>
    <property type="match status" value="1"/>
</dbReference>
<dbReference type="PRINTS" id="PR00038">
    <property type="entry name" value="HTHLUXR"/>
</dbReference>
<dbReference type="SMART" id="SM00421">
    <property type="entry name" value="HTH_LUXR"/>
    <property type="match status" value="1"/>
</dbReference>
<comment type="caution">
    <text evidence="5">The sequence shown here is derived from an EMBL/GenBank/DDBJ whole genome shotgun (WGS) entry which is preliminary data.</text>
</comment>
<evidence type="ECO:0000256" key="3">
    <source>
        <dbReference type="ARBA" id="ARBA00023163"/>
    </source>
</evidence>
<sequence length="233" mass="25183">MINAPELYQAETLNVGLAIRSEVTRYGLERLLGLLPSIGNLSTFNSPVSVLGALEERHETDVLIIALCDISDEQIRDSCIPSRERCVKILLLLDSSSEQDMTRSTGVSCDGFLDIGNLTASGIHDALHRVCKGEVPMPAALTKNLLAQARNGSTMTRNGTPVSLTPREQQVLSLMVDGLSNKQIARRLTISLHGAKRLVANVLAKLNCSNRTLAVSRALREGLLPSKADRADS</sequence>
<evidence type="ECO:0000256" key="2">
    <source>
        <dbReference type="ARBA" id="ARBA00023125"/>
    </source>
</evidence>
<organism evidence="5 6">
    <name type="scientific">Amycolatopsis roodepoortensis</name>
    <dbReference type="NCBI Taxonomy" id="700274"/>
    <lineage>
        <taxon>Bacteria</taxon>
        <taxon>Bacillati</taxon>
        <taxon>Actinomycetota</taxon>
        <taxon>Actinomycetes</taxon>
        <taxon>Pseudonocardiales</taxon>
        <taxon>Pseudonocardiaceae</taxon>
        <taxon>Amycolatopsis</taxon>
    </lineage>
</organism>
<dbReference type="Proteomes" id="UP000656548">
    <property type="component" value="Unassembled WGS sequence"/>
</dbReference>
<dbReference type="InterPro" id="IPR016032">
    <property type="entry name" value="Sig_transdc_resp-reg_C-effctor"/>
</dbReference>
<evidence type="ECO:0000313" key="6">
    <source>
        <dbReference type="Proteomes" id="UP000656548"/>
    </source>
</evidence>